<dbReference type="Pfam" id="PF13400">
    <property type="entry name" value="Tad"/>
    <property type="match status" value="1"/>
</dbReference>
<keyword evidence="1" id="KW-1133">Transmembrane helix</keyword>
<protein>
    <recommendedName>
        <fullName evidence="2">Putative Flp pilus-assembly TadG-like N-terminal domain-containing protein</fullName>
    </recommendedName>
</protein>
<dbReference type="PATRIC" id="fig|400772.4.peg.2672"/>
<dbReference type="EMBL" id="JYIY01000079">
    <property type="protein sequence ID" value="KJL35431.1"/>
    <property type="molecule type" value="Genomic_DNA"/>
</dbReference>
<comment type="caution">
    <text evidence="3">The sequence shown here is derived from an EMBL/GenBank/DDBJ whole genome shotgun (WGS) entry which is preliminary data.</text>
</comment>
<sequence>MSGRRETDDEGSILPLVLGYGMLAIALVLVCAEATGLFLAQKRLDGVADAAAVAAASSYDIRLEGEGAVIVLRGEDITSGAERALAATGADAVLVDAVTDDGRSARVTVTSIWRSVLLSPFVPAGVDLTSTATSRVALR</sequence>
<dbReference type="AlphaFoldDB" id="A0A0F0LVG8"/>
<evidence type="ECO:0000313" key="3">
    <source>
        <dbReference type="EMBL" id="KJL35431.1"/>
    </source>
</evidence>
<feature type="transmembrane region" description="Helical" evidence="1">
    <location>
        <begin position="20"/>
        <end position="40"/>
    </location>
</feature>
<dbReference type="InterPro" id="IPR028087">
    <property type="entry name" value="Tad_N"/>
</dbReference>
<dbReference type="OrthoDB" id="4808490at2"/>
<organism evidence="3 4">
    <name type="scientific">Microbacterium ginsengisoli</name>
    <dbReference type="NCBI Taxonomy" id="400772"/>
    <lineage>
        <taxon>Bacteria</taxon>
        <taxon>Bacillati</taxon>
        <taxon>Actinomycetota</taxon>
        <taxon>Actinomycetes</taxon>
        <taxon>Micrococcales</taxon>
        <taxon>Microbacteriaceae</taxon>
        <taxon>Microbacterium</taxon>
    </lineage>
</organism>
<dbReference type="STRING" id="400772.RR49_02659"/>
<gene>
    <name evidence="3" type="ORF">RR49_02659</name>
</gene>
<reference evidence="3 4" key="1">
    <citation type="submission" date="2015-02" db="EMBL/GenBank/DDBJ databases">
        <title>Draft genome sequences of ten Microbacterium spp. with emphasis on heavy metal contaminated environments.</title>
        <authorList>
            <person name="Corretto E."/>
        </authorList>
    </citation>
    <scope>NUCLEOTIDE SEQUENCE [LARGE SCALE GENOMIC DNA]</scope>
    <source>
        <strain evidence="3 4">DSM 18659</strain>
    </source>
</reference>
<evidence type="ECO:0000256" key="1">
    <source>
        <dbReference type="SAM" id="Phobius"/>
    </source>
</evidence>
<feature type="domain" description="Putative Flp pilus-assembly TadG-like N-terminal" evidence="2">
    <location>
        <begin position="11"/>
        <end position="57"/>
    </location>
</feature>
<accession>A0A0F0LVG8</accession>
<name>A0A0F0LVG8_9MICO</name>
<keyword evidence="1" id="KW-0472">Membrane</keyword>
<proteinExistence type="predicted"/>
<evidence type="ECO:0000313" key="4">
    <source>
        <dbReference type="Proteomes" id="UP000033451"/>
    </source>
</evidence>
<evidence type="ECO:0000259" key="2">
    <source>
        <dbReference type="Pfam" id="PF13400"/>
    </source>
</evidence>
<keyword evidence="1" id="KW-0812">Transmembrane</keyword>
<dbReference type="Proteomes" id="UP000033451">
    <property type="component" value="Unassembled WGS sequence"/>
</dbReference>
<dbReference type="RefSeq" id="WP_045248530.1">
    <property type="nucleotide sequence ID" value="NZ_JYIY01000079.1"/>
</dbReference>
<keyword evidence="4" id="KW-1185">Reference proteome</keyword>